<dbReference type="STRING" id="396588.Tgr7_0292"/>
<keyword evidence="3" id="KW-1185">Reference proteome</keyword>
<dbReference type="InterPro" id="IPR011250">
    <property type="entry name" value="OMP/PagP_B-barrel"/>
</dbReference>
<dbReference type="eggNOG" id="ENOG5033G2V">
    <property type="taxonomic scope" value="Bacteria"/>
</dbReference>
<evidence type="ECO:0000313" key="3">
    <source>
        <dbReference type="Proteomes" id="UP000002383"/>
    </source>
</evidence>
<evidence type="ECO:0000256" key="1">
    <source>
        <dbReference type="SAM" id="SignalP"/>
    </source>
</evidence>
<gene>
    <name evidence="2" type="ordered locus">Tgr7_0292</name>
</gene>
<organism evidence="2 3">
    <name type="scientific">Thioalkalivibrio sulfidiphilus (strain HL-EbGR7)</name>
    <dbReference type="NCBI Taxonomy" id="396588"/>
    <lineage>
        <taxon>Bacteria</taxon>
        <taxon>Pseudomonadati</taxon>
        <taxon>Pseudomonadota</taxon>
        <taxon>Gammaproteobacteria</taxon>
        <taxon>Chromatiales</taxon>
        <taxon>Ectothiorhodospiraceae</taxon>
        <taxon>Thioalkalivibrio</taxon>
    </lineage>
</organism>
<evidence type="ECO:0008006" key="4">
    <source>
        <dbReference type="Google" id="ProtNLM"/>
    </source>
</evidence>
<protein>
    <recommendedName>
        <fullName evidence="4">Outer membrane protein beta-barrel domain-containing protein</fullName>
    </recommendedName>
</protein>
<dbReference type="KEGG" id="tgr:Tgr7_0292"/>
<feature type="signal peptide" evidence="1">
    <location>
        <begin position="1"/>
        <end position="24"/>
    </location>
</feature>
<dbReference type="OrthoDB" id="7347781at2"/>
<name>B8GUN0_THISH</name>
<dbReference type="HOGENOM" id="CLU_1502831_0_0_6"/>
<dbReference type="EMBL" id="CP001339">
    <property type="protein sequence ID" value="ACL71391.1"/>
    <property type="molecule type" value="Genomic_DNA"/>
</dbReference>
<dbReference type="Gene3D" id="2.40.160.20">
    <property type="match status" value="1"/>
</dbReference>
<accession>B8GUN0</accession>
<sequence length="179" mass="19576" precursor="true">MSLRHTLIPLATATALLGAGPAMADRTPLDPAIAVLGGVLFPDVPRADDDFVYGVELSGNCQFIQPARGHLRHHLSVTRYKDNPLTMTSAELNTHYMMTMSPELSLGIGPGIGYARTEIGSDENGLWAFQVGGSMHYRMPSNLFIGVEARYQFTESARFEGVSRDADNMRVMAKFGTHF</sequence>
<proteinExistence type="predicted"/>
<keyword evidence="1" id="KW-0732">Signal</keyword>
<dbReference type="RefSeq" id="WP_012636880.1">
    <property type="nucleotide sequence ID" value="NC_011901.1"/>
</dbReference>
<dbReference type="SUPFAM" id="SSF56925">
    <property type="entry name" value="OMPA-like"/>
    <property type="match status" value="1"/>
</dbReference>
<evidence type="ECO:0000313" key="2">
    <source>
        <dbReference type="EMBL" id="ACL71391.1"/>
    </source>
</evidence>
<feature type="chain" id="PRO_5002870620" description="Outer membrane protein beta-barrel domain-containing protein" evidence="1">
    <location>
        <begin position="25"/>
        <end position="179"/>
    </location>
</feature>
<dbReference type="Proteomes" id="UP000002383">
    <property type="component" value="Chromosome"/>
</dbReference>
<dbReference type="AlphaFoldDB" id="B8GUN0"/>
<reference evidence="2 3" key="1">
    <citation type="journal article" date="2011" name="Stand. Genomic Sci.">
        <title>Complete genome sequence of 'Thioalkalivibrio sulfidophilus' HL-EbGr7.</title>
        <authorList>
            <person name="Muyzer G."/>
            <person name="Sorokin D.Y."/>
            <person name="Mavromatis K."/>
            <person name="Lapidus A."/>
            <person name="Clum A."/>
            <person name="Ivanova N."/>
            <person name="Pati A."/>
            <person name="d'Haeseleer P."/>
            <person name="Woyke T."/>
            <person name="Kyrpides N.C."/>
        </authorList>
    </citation>
    <scope>NUCLEOTIDE SEQUENCE [LARGE SCALE GENOMIC DNA]</scope>
    <source>
        <strain evidence="2 3">HL-EbGR7</strain>
    </source>
</reference>